<dbReference type="PANTHER" id="PTHR10265">
    <property type="entry name" value="CYCLIN-DEPENDENT KINASE INHIBITOR 1"/>
    <property type="match status" value="1"/>
</dbReference>
<dbReference type="WBParaSite" id="jg16625">
    <property type="protein sequence ID" value="jg16625"/>
    <property type="gene ID" value="jg16625"/>
</dbReference>
<keyword evidence="4" id="KW-0539">Nucleus</keyword>
<evidence type="ECO:0000256" key="4">
    <source>
        <dbReference type="ARBA" id="ARBA00023242"/>
    </source>
</evidence>
<dbReference type="GO" id="GO:0051726">
    <property type="term" value="P:regulation of cell cycle"/>
    <property type="evidence" value="ECO:0007669"/>
    <property type="project" value="InterPro"/>
</dbReference>
<dbReference type="GO" id="GO:0005634">
    <property type="term" value="C:nucleus"/>
    <property type="evidence" value="ECO:0007669"/>
    <property type="project" value="UniProtKB-SubCell"/>
</dbReference>
<feature type="region of interest" description="Disordered" evidence="6">
    <location>
        <begin position="1"/>
        <end position="23"/>
    </location>
</feature>
<reference evidence="9" key="1">
    <citation type="submission" date="2022-11" db="UniProtKB">
        <authorList>
            <consortium name="WormBaseParasite"/>
        </authorList>
    </citation>
    <scope>IDENTIFICATION</scope>
</reference>
<evidence type="ECO:0000256" key="1">
    <source>
        <dbReference type="ARBA" id="ARBA00004123"/>
    </source>
</evidence>
<keyword evidence="8" id="KW-1185">Reference proteome</keyword>
<comment type="similarity">
    <text evidence="2">Belongs to the CDI family.</text>
</comment>
<feature type="region of interest" description="Disordered" evidence="6">
    <location>
        <begin position="201"/>
        <end position="221"/>
    </location>
</feature>
<dbReference type="AlphaFoldDB" id="A0A915D7S3"/>
<feature type="region of interest" description="Disordered" evidence="6">
    <location>
        <begin position="116"/>
        <end position="136"/>
    </location>
</feature>
<accession>A0A915D7S3</accession>
<evidence type="ECO:0000256" key="3">
    <source>
        <dbReference type="ARBA" id="ARBA00023013"/>
    </source>
</evidence>
<dbReference type="PANTHER" id="PTHR10265:SF45">
    <property type="entry name" value="DACAPO"/>
    <property type="match status" value="1"/>
</dbReference>
<dbReference type="Proteomes" id="UP000887574">
    <property type="component" value="Unplaced"/>
</dbReference>
<dbReference type="InterPro" id="IPR003175">
    <property type="entry name" value="CDI_dom"/>
</dbReference>
<evidence type="ECO:0000313" key="9">
    <source>
        <dbReference type="WBParaSite" id="jg16625"/>
    </source>
</evidence>
<keyword evidence="3" id="KW-0649">Protein kinase inhibitor</keyword>
<evidence type="ECO:0000256" key="6">
    <source>
        <dbReference type="SAM" id="MobiDB-lite"/>
    </source>
</evidence>
<proteinExistence type="inferred from homology"/>
<organism evidence="8 9">
    <name type="scientific">Ditylenchus dipsaci</name>
    <dbReference type="NCBI Taxonomy" id="166011"/>
    <lineage>
        <taxon>Eukaryota</taxon>
        <taxon>Metazoa</taxon>
        <taxon>Ecdysozoa</taxon>
        <taxon>Nematoda</taxon>
        <taxon>Chromadorea</taxon>
        <taxon>Rhabditida</taxon>
        <taxon>Tylenchina</taxon>
        <taxon>Tylenchomorpha</taxon>
        <taxon>Sphaerularioidea</taxon>
        <taxon>Anguinidae</taxon>
        <taxon>Anguininae</taxon>
        <taxon>Ditylenchus</taxon>
    </lineage>
</organism>
<evidence type="ECO:0000259" key="7">
    <source>
        <dbReference type="Pfam" id="PF02234"/>
    </source>
</evidence>
<protein>
    <submittedName>
        <fullName evidence="9">Cyclin-dependent kinase inhibitor domain-containing protein</fullName>
    </submittedName>
</protein>
<dbReference type="GO" id="GO:0004861">
    <property type="term" value="F:cyclin-dependent protein serine/threonine kinase inhibitor activity"/>
    <property type="evidence" value="ECO:0007669"/>
    <property type="project" value="InterPro"/>
</dbReference>
<keyword evidence="5" id="KW-0131">Cell cycle</keyword>
<dbReference type="InterPro" id="IPR044898">
    <property type="entry name" value="CDI_dom_sf"/>
</dbReference>
<feature type="compositionally biased region" description="Polar residues" evidence="6">
    <location>
        <begin position="10"/>
        <end position="23"/>
    </location>
</feature>
<evidence type="ECO:0000256" key="2">
    <source>
        <dbReference type="ARBA" id="ARBA00006726"/>
    </source>
</evidence>
<dbReference type="Gene3D" id="4.10.365.10">
    <property type="entry name" value="p27"/>
    <property type="match status" value="1"/>
</dbReference>
<feature type="domain" description="Cyclin-dependent kinase inhibitor" evidence="7">
    <location>
        <begin position="28"/>
        <end position="69"/>
    </location>
</feature>
<evidence type="ECO:0000313" key="8">
    <source>
        <dbReference type="Proteomes" id="UP000887574"/>
    </source>
</evidence>
<sequence length="267" mass="29539">MQVLACHSPSHPTNKVHQPTTPRSARRCLFGSASSTDSNDQFVKRLLAEIHDNYKAKWEFDFLSGQPISSQKPEEAKFVYTPLAEEQVPGFYRLSSYCQPSKAFHCIEEDSENVHPLNQSAQTSSPLLNDSTSASSMDGSFEVSVEKQEVQCMEVSECVPGHSDCDDQDTLLKTSPVVRRSLSATITPKKQAKLTDFLPQRRKNLQRSAKKSDWKTKRESGCDGSCCPTSPTKTVIISSPTKVAISNRRRSTVGARLAAAASLRNQQ</sequence>
<evidence type="ECO:0000256" key="5">
    <source>
        <dbReference type="ARBA" id="ARBA00023306"/>
    </source>
</evidence>
<feature type="compositionally biased region" description="Basic and acidic residues" evidence="6">
    <location>
        <begin position="210"/>
        <end position="221"/>
    </location>
</feature>
<comment type="subcellular location">
    <subcellularLocation>
        <location evidence="1">Nucleus</location>
    </subcellularLocation>
</comment>
<dbReference type="Pfam" id="PF02234">
    <property type="entry name" value="CDI"/>
    <property type="match status" value="1"/>
</dbReference>
<name>A0A915D7S3_9BILA</name>